<comment type="caution">
    <text evidence="1">The sequence shown here is derived from an EMBL/GenBank/DDBJ whole genome shotgun (WGS) entry which is preliminary data.</text>
</comment>
<evidence type="ECO:0008006" key="3">
    <source>
        <dbReference type="Google" id="ProtNLM"/>
    </source>
</evidence>
<dbReference type="eggNOG" id="COG1748">
    <property type="taxonomic scope" value="Bacteria"/>
</dbReference>
<dbReference type="OrthoDB" id="9769367at2"/>
<proteinExistence type="predicted"/>
<dbReference type="RefSeq" id="WP_009452358.1">
    <property type="nucleotide sequence ID" value="NZ_AMSI01000017.1"/>
</dbReference>
<evidence type="ECO:0000313" key="2">
    <source>
        <dbReference type="Proteomes" id="UP000007374"/>
    </source>
</evidence>
<sequence length="370" mass="40568">MTTHIAIIGGGRVGAAIEAVTARLGGYRAMVIDRADVPYCAQRMNSETELFISDDTEKILSALNRFFSKTPAKKCAVVFALSHVQAYPLLIPLDQRLSQGIRFLVVGRPADVDPAVFTRRPIHFGAGLEPGLAEALLQVLHKKMVMPDCIETYCGGLPHIPSAPAWHEMNFATESAFTNRTSLARINGCEVKRPRFDTRDQVFFPDFGVLECYDDALLPETLSEPSLSTVPTLHQRTLRWPGFAAFALSDLSPNEKTAAVTPRGEDVVLLAARAQKDHRQFEIIVRTDPCSGFSAMAWATALGSIAALVAGMSIEHQARCIFPAADRNDSVFYSFKDIVQQFGPDGSGTSICWTGSHQTQRILEEDSCHD</sequence>
<dbReference type="Proteomes" id="UP000007374">
    <property type="component" value="Unassembled WGS sequence"/>
</dbReference>
<dbReference type="AlphaFoldDB" id="K2MZC1"/>
<dbReference type="Gene3D" id="3.30.360.10">
    <property type="entry name" value="Dihydrodipicolinate Reductase, domain 2"/>
    <property type="match status" value="1"/>
</dbReference>
<evidence type="ECO:0000313" key="1">
    <source>
        <dbReference type="EMBL" id="EKF40578.1"/>
    </source>
</evidence>
<protein>
    <recommendedName>
        <fullName evidence="3">Saccharopine dehydrogenase</fullName>
    </recommendedName>
</protein>
<dbReference type="EMBL" id="AMSI01000017">
    <property type="protein sequence ID" value="EKF40578.1"/>
    <property type="molecule type" value="Genomic_DNA"/>
</dbReference>
<reference evidence="1 2" key="1">
    <citation type="journal article" date="2012" name="J. Bacteriol.">
        <title>Genome Sequence of Nitratireductor indicus Type Strain C115.</title>
        <authorList>
            <person name="Lai Q."/>
            <person name="Li G."/>
            <person name="Yu Z."/>
            <person name="Shao Z."/>
        </authorList>
    </citation>
    <scope>NUCLEOTIDE SEQUENCE [LARGE SCALE GENOMIC DNA]</scope>
    <source>
        <strain evidence="1 2">C115</strain>
    </source>
</reference>
<keyword evidence="2" id="KW-1185">Reference proteome</keyword>
<dbReference type="SUPFAM" id="SSF55347">
    <property type="entry name" value="Glyceraldehyde-3-phosphate dehydrogenase-like, C-terminal domain"/>
    <property type="match status" value="1"/>
</dbReference>
<organism evidence="1 2">
    <name type="scientific">Nitratireductor indicus C115</name>
    <dbReference type="NCBI Taxonomy" id="1231190"/>
    <lineage>
        <taxon>Bacteria</taxon>
        <taxon>Pseudomonadati</taxon>
        <taxon>Pseudomonadota</taxon>
        <taxon>Alphaproteobacteria</taxon>
        <taxon>Hyphomicrobiales</taxon>
        <taxon>Phyllobacteriaceae</taxon>
        <taxon>Nitratireductor</taxon>
    </lineage>
</organism>
<accession>K2MZC1</accession>
<gene>
    <name evidence="1" type="ORF">NA8A_20677</name>
</gene>
<dbReference type="PATRIC" id="fig|1231190.3.peg.4274"/>
<dbReference type="STRING" id="721133.SAMN05216176_104255"/>
<name>K2MZC1_9HYPH</name>